<comment type="catalytic activity">
    <reaction evidence="6">
        <text>Endonucleolytic cleavage of RNA, removing 5'-extranucleotides from tRNA precursor.</text>
        <dbReference type="EC" id="3.1.26.5"/>
    </reaction>
</comment>
<evidence type="ECO:0000256" key="6">
    <source>
        <dbReference type="HAMAP-Rule" id="MF_00227"/>
    </source>
</evidence>
<dbReference type="GO" id="GO:0004526">
    <property type="term" value="F:ribonuclease P activity"/>
    <property type="evidence" value="ECO:0007669"/>
    <property type="project" value="UniProtKB-EC"/>
</dbReference>
<evidence type="ECO:0000256" key="7">
    <source>
        <dbReference type="NCBIfam" id="TIGR00188"/>
    </source>
</evidence>
<sequence>MTDPSGQRAGTAPAVSSCAADALTPVAILRKRADFLRAASARRQGMAAGLLQARERAEEPVSPLLARVGFTCSKKVGNSVARNRAKRRLREIARLVLPVHGKPGWDYVLIGRADATATHDFQAMQDDLIRALARVHAEDYRPPKPRGPKPDIPRGPRRGKGRSASGPSTTGSDG</sequence>
<dbReference type="Proteomes" id="UP001623290">
    <property type="component" value="Chromosome"/>
</dbReference>
<keyword evidence="3 6" id="KW-0255">Endonuclease</keyword>
<name>A0ABZ1DZP6_9RHOB</name>
<keyword evidence="2 6" id="KW-0540">Nuclease</keyword>
<proteinExistence type="inferred from homology"/>
<reference evidence="9 10" key="1">
    <citation type="submission" date="2023-09" db="EMBL/GenBank/DDBJ databases">
        <title>Thioclava shenzhenensis sp. nov., a multidrug resistant bacteria-antagonizing species isolated from coastal seawater.</title>
        <authorList>
            <person name="Long M."/>
        </authorList>
    </citation>
    <scope>NUCLEOTIDE SEQUENCE [LARGE SCALE GENOMIC DNA]</scope>
    <source>
        <strain evidence="9 10">FTW29</strain>
    </source>
</reference>
<keyword evidence="5 6" id="KW-0694">RNA-binding</keyword>
<accession>A0ABZ1DZP6</accession>
<evidence type="ECO:0000256" key="1">
    <source>
        <dbReference type="ARBA" id="ARBA00022694"/>
    </source>
</evidence>
<comment type="subunit">
    <text evidence="6">Consists of a catalytic RNA component (M1 or rnpB) and a protein subunit.</text>
</comment>
<keyword evidence="10" id="KW-1185">Reference proteome</keyword>
<dbReference type="InterPro" id="IPR014721">
    <property type="entry name" value="Ribsml_uS5_D2-typ_fold_subgr"/>
</dbReference>
<keyword evidence="1 6" id="KW-0819">tRNA processing</keyword>
<keyword evidence="4 6" id="KW-0378">Hydrolase</keyword>
<organism evidence="9 10">
    <name type="scientific">Thioclava litoralis</name>
    <dbReference type="NCBI Taxonomy" id="3076557"/>
    <lineage>
        <taxon>Bacteria</taxon>
        <taxon>Pseudomonadati</taxon>
        <taxon>Pseudomonadota</taxon>
        <taxon>Alphaproteobacteria</taxon>
        <taxon>Rhodobacterales</taxon>
        <taxon>Paracoccaceae</taxon>
        <taxon>Thioclava</taxon>
    </lineage>
</organism>
<dbReference type="Pfam" id="PF00825">
    <property type="entry name" value="Ribonuclease_P"/>
    <property type="match status" value="1"/>
</dbReference>
<gene>
    <name evidence="6 9" type="primary">rnpA</name>
    <name evidence="9" type="ORF">RPE78_03055</name>
</gene>
<protein>
    <recommendedName>
        <fullName evidence="6 7">Ribonuclease P protein component</fullName>
        <shortName evidence="6">RNase P protein</shortName>
        <shortName evidence="6">RNaseP protein</shortName>
        <ecNumber evidence="6 7">3.1.26.5</ecNumber>
    </recommendedName>
    <alternativeName>
        <fullName evidence="6">Protein C5</fullName>
    </alternativeName>
</protein>
<dbReference type="SUPFAM" id="SSF54211">
    <property type="entry name" value="Ribosomal protein S5 domain 2-like"/>
    <property type="match status" value="1"/>
</dbReference>
<evidence type="ECO:0000256" key="5">
    <source>
        <dbReference type="ARBA" id="ARBA00022884"/>
    </source>
</evidence>
<comment type="function">
    <text evidence="6">RNaseP catalyzes the removal of the 5'-leader sequence from pre-tRNA to produce the mature 5'-terminus. It can also cleave other RNA substrates such as 4.5S RNA. The protein component plays an auxiliary but essential role in vivo by binding to the 5'-leader sequence and broadening the substrate specificity of the ribozyme.</text>
</comment>
<evidence type="ECO:0000256" key="8">
    <source>
        <dbReference type="SAM" id="MobiDB-lite"/>
    </source>
</evidence>
<dbReference type="InterPro" id="IPR020568">
    <property type="entry name" value="Ribosomal_Su5_D2-typ_SF"/>
</dbReference>
<dbReference type="PANTHER" id="PTHR33992:SF1">
    <property type="entry name" value="RIBONUCLEASE P PROTEIN COMPONENT"/>
    <property type="match status" value="1"/>
</dbReference>
<dbReference type="EC" id="3.1.26.5" evidence="6 7"/>
<dbReference type="NCBIfam" id="TIGR00188">
    <property type="entry name" value="rnpA"/>
    <property type="match status" value="1"/>
</dbReference>
<feature type="region of interest" description="Disordered" evidence="8">
    <location>
        <begin position="135"/>
        <end position="174"/>
    </location>
</feature>
<evidence type="ECO:0000313" key="9">
    <source>
        <dbReference type="EMBL" id="WRY34281.1"/>
    </source>
</evidence>
<dbReference type="Gene3D" id="3.30.230.10">
    <property type="match status" value="1"/>
</dbReference>
<comment type="similarity">
    <text evidence="6">Belongs to the RnpA family.</text>
</comment>
<evidence type="ECO:0000256" key="3">
    <source>
        <dbReference type="ARBA" id="ARBA00022759"/>
    </source>
</evidence>
<feature type="compositionally biased region" description="Basic and acidic residues" evidence="8">
    <location>
        <begin position="135"/>
        <end position="154"/>
    </location>
</feature>
<dbReference type="PANTHER" id="PTHR33992">
    <property type="entry name" value="RIBONUCLEASE P PROTEIN COMPONENT"/>
    <property type="match status" value="1"/>
</dbReference>
<dbReference type="EMBL" id="CP135443">
    <property type="protein sequence ID" value="WRY34281.1"/>
    <property type="molecule type" value="Genomic_DNA"/>
</dbReference>
<evidence type="ECO:0000256" key="2">
    <source>
        <dbReference type="ARBA" id="ARBA00022722"/>
    </source>
</evidence>
<dbReference type="InterPro" id="IPR000100">
    <property type="entry name" value="RNase_P"/>
</dbReference>
<dbReference type="HAMAP" id="MF_00227">
    <property type="entry name" value="RNase_P"/>
    <property type="match status" value="1"/>
</dbReference>
<dbReference type="RefSeq" id="WP_406721215.1">
    <property type="nucleotide sequence ID" value="NZ_CP135443.1"/>
</dbReference>
<evidence type="ECO:0000313" key="10">
    <source>
        <dbReference type="Proteomes" id="UP001623290"/>
    </source>
</evidence>
<evidence type="ECO:0000256" key="4">
    <source>
        <dbReference type="ARBA" id="ARBA00022801"/>
    </source>
</evidence>